<evidence type="ECO:0000256" key="2">
    <source>
        <dbReference type="ARBA" id="ARBA00022729"/>
    </source>
</evidence>
<keyword evidence="3" id="KW-1015">Disulfide bond</keyword>
<dbReference type="ExpressionAtlas" id="A0A654ETA3">
    <property type="expression patterns" value="baseline"/>
</dbReference>
<feature type="domain" description="Embryo surrounding factor 1 brassicaceae" evidence="5">
    <location>
        <begin position="35"/>
        <end position="87"/>
    </location>
</feature>
<feature type="signal peptide" evidence="4">
    <location>
        <begin position="1"/>
        <end position="22"/>
    </location>
</feature>
<keyword evidence="2 4" id="KW-0732">Signal</keyword>
<protein>
    <recommendedName>
        <fullName evidence="5">Embryo surrounding factor 1 brassicaceae domain-containing protein</fullName>
    </recommendedName>
</protein>
<dbReference type="Pfam" id="PF18209">
    <property type="entry name" value="ESF1"/>
    <property type="match status" value="1"/>
</dbReference>
<proteinExistence type="inferred from homology"/>
<feature type="chain" id="PRO_5024886682" description="Embryo surrounding factor 1 brassicaceae domain-containing protein" evidence="4">
    <location>
        <begin position="23"/>
        <end position="88"/>
    </location>
</feature>
<evidence type="ECO:0000313" key="6">
    <source>
        <dbReference type="EMBL" id="VYS52513.1"/>
    </source>
</evidence>
<dbReference type="SMR" id="A0A654ETA3"/>
<dbReference type="GO" id="GO:0010098">
    <property type="term" value="P:suspensor development"/>
    <property type="evidence" value="ECO:0007669"/>
    <property type="project" value="InterPro"/>
</dbReference>
<evidence type="ECO:0000256" key="3">
    <source>
        <dbReference type="ARBA" id="ARBA00023157"/>
    </source>
</evidence>
<dbReference type="RefSeq" id="NP_001077896.2">
    <property type="nucleotide sequence ID" value="NM_001084427.1"/>
</dbReference>
<reference evidence="6 7" key="1">
    <citation type="submission" date="2019-11" db="EMBL/GenBank/DDBJ databases">
        <authorList>
            <person name="Jiao W.-B."/>
            <person name="Schneeberger K."/>
        </authorList>
    </citation>
    <scope>NUCLEOTIDE SEQUENCE [LARGE SCALE GENOMIC DNA]</scope>
    <source>
        <strain evidence="7">cv. An-1</strain>
    </source>
</reference>
<dbReference type="EMBL" id="CACRSJ010000105">
    <property type="protein sequence ID" value="VYS52513.1"/>
    <property type="molecule type" value="Genomic_DNA"/>
</dbReference>
<name>A0A654ETA3_ARATH</name>
<dbReference type="AlphaFoldDB" id="A0A654ETA3"/>
<comment type="similarity">
    <text evidence="1">Belongs to the MEG family.</text>
</comment>
<dbReference type="KEGG" id="ath:AT2G16225"/>
<accession>A0A654ETA3</accession>
<evidence type="ECO:0000256" key="4">
    <source>
        <dbReference type="SAM" id="SignalP"/>
    </source>
</evidence>
<evidence type="ECO:0000259" key="5">
    <source>
        <dbReference type="Pfam" id="PF18209"/>
    </source>
</evidence>
<evidence type="ECO:0000313" key="7">
    <source>
        <dbReference type="Proteomes" id="UP000426265"/>
    </source>
</evidence>
<gene>
    <name evidence="6" type="ORF">AN1_LOCUS7974</name>
</gene>
<evidence type="ECO:0000256" key="1">
    <source>
        <dbReference type="ARBA" id="ARBA00010149"/>
    </source>
</evidence>
<dbReference type="InterPro" id="IPR041608">
    <property type="entry name" value="ESF1_brassicaceae"/>
</dbReference>
<organism evidence="6 7">
    <name type="scientific">Arabidopsis thaliana</name>
    <name type="common">Mouse-ear cress</name>
    <dbReference type="NCBI Taxonomy" id="3702"/>
    <lineage>
        <taxon>Eukaryota</taxon>
        <taxon>Viridiplantae</taxon>
        <taxon>Streptophyta</taxon>
        <taxon>Embryophyta</taxon>
        <taxon>Tracheophyta</taxon>
        <taxon>Spermatophyta</taxon>
        <taxon>Magnoliopsida</taxon>
        <taxon>eudicotyledons</taxon>
        <taxon>Gunneridae</taxon>
        <taxon>Pentapetalae</taxon>
        <taxon>rosids</taxon>
        <taxon>malvids</taxon>
        <taxon>Brassicales</taxon>
        <taxon>Brassicaceae</taxon>
        <taxon>Camelineae</taxon>
        <taxon>Arabidopsis</taxon>
    </lineage>
</organism>
<dbReference type="OMA" id="HRSMLNI"/>
<dbReference type="Proteomes" id="UP000426265">
    <property type="component" value="Unassembled WGS sequence"/>
</dbReference>
<sequence length="88" mass="10112">MKSSHIALICIVMFSLFALHESRMEGGAIHRSMLNITIPPCIKTFCKVLTFEKHCWCCFGPRAKKKLCWNEQKYPNAKELCYAGCIIE</sequence>